<dbReference type="PRINTS" id="PR00789">
    <property type="entry name" value="OSIALOPTASE"/>
</dbReference>
<dbReference type="FunFam" id="3.30.420.40:FF:000012">
    <property type="entry name" value="tRNA N6-adenosine threonylcarbamoyltransferase"/>
    <property type="match status" value="1"/>
</dbReference>
<dbReference type="OrthoDB" id="10259622at2759"/>
<dbReference type="GO" id="GO:0072670">
    <property type="term" value="P:mitochondrial tRNA threonylcarbamoyladenosine modification"/>
    <property type="evidence" value="ECO:0007669"/>
    <property type="project" value="TreeGrafter"/>
</dbReference>
<comment type="catalytic activity">
    <reaction evidence="6 7">
        <text>L-threonylcarbamoyladenylate + adenosine(37) in tRNA = N(6)-L-threonylcarbamoyladenosine(37) in tRNA + AMP + H(+)</text>
        <dbReference type="Rhea" id="RHEA:37059"/>
        <dbReference type="Rhea" id="RHEA-COMP:10162"/>
        <dbReference type="Rhea" id="RHEA-COMP:10163"/>
        <dbReference type="ChEBI" id="CHEBI:15378"/>
        <dbReference type="ChEBI" id="CHEBI:73682"/>
        <dbReference type="ChEBI" id="CHEBI:74411"/>
        <dbReference type="ChEBI" id="CHEBI:74418"/>
        <dbReference type="ChEBI" id="CHEBI:456215"/>
        <dbReference type="EC" id="2.3.1.234"/>
    </reaction>
</comment>
<keyword evidence="9" id="KW-0378">Hydrolase</keyword>
<evidence type="ECO:0000256" key="4">
    <source>
        <dbReference type="ARBA" id="ARBA00022723"/>
    </source>
</evidence>
<reference evidence="9 10" key="1">
    <citation type="submission" date="2016-07" db="EMBL/GenBank/DDBJ databases">
        <title>Draft genome of the white-rot fungus Obba rivulosa 3A-2.</title>
        <authorList>
            <consortium name="DOE Joint Genome Institute"/>
            <person name="Miettinen O."/>
            <person name="Riley R."/>
            <person name="Acob R."/>
            <person name="Barry K."/>
            <person name="Cullen D."/>
            <person name="De Vries R."/>
            <person name="Hainaut M."/>
            <person name="Hatakka A."/>
            <person name="Henrissat B."/>
            <person name="Hilden K."/>
            <person name="Kuo R."/>
            <person name="Labutti K."/>
            <person name="Lipzen A."/>
            <person name="Makela M.R."/>
            <person name="Sandor L."/>
            <person name="Spatafora J.W."/>
            <person name="Grigoriev I.V."/>
            <person name="Hibbett D.S."/>
        </authorList>
    </citation>
    <scope>NUCLEOTIDE SEQUENCE [LARGE SCALE GENOMIC DNA]</scope>
    <source>
        <strain evidence="9 10">3A-2</strain>
    </source>
</reference>
<dbReference type="GO" id="GO:0061711">
    <property type="term" value="F:tRNA N(6)-L-threonylcarbamoyladenine synthase activity"/>
    <property type="evidence" value="ECO:0007669"/>
    <property type="project" value="UniProtKB-EC"/>
</dbReference>
<evidence type="ECO:0000259" key="8">
    <source>
        <dbReference type="Pfam" id="PF00814"/>
    </source>
</evidence>
<feature type="domain" description="Gcp-like" evidence="8">
    <location>
        <begin position="50"/>
        <end position="358"/>
    </location>
</feature>
<dbReference type="CDD" id="cd24134">
    <property type="entry name" value="ASKHA_NBD_OSGEPL1_QRI7_euk"/>
    <property type="match status" value="1"/>
</dbReference>
<dbReference type="PANTHER" id="PTHR11735:SF6">
    <property type="entry name" value="TRNA N6-ADENOSINE THREONYLCARBAMOYLTRANSFERASE, MITOCHONDRIAL"/>
    <property type="match status" value="1"/>
</dbReference>
<dbReference type="InterPro" id="IPR043129">
    <property type="entry name" value="ATPase_NBD"/>
</dbReference>
<dbReference type="Proteomes" id="UP000250043">
    <property type="component" value="Unassembled WGS sequence"/>
</dbReference>
<dbReference type="EMBL" id="KV722408">
    <property type="protein sequence ID" value="OCH90240.1"/>
    <property type="molecule type" value="Genomic_DNA"/>
</dbReference>
<comment type="subunit">
    <text evidence="7">Homodimer.</text>
</comment>
<keyword evidence="5 7" id="KW-0012">Acyltransferase</keyword>
<evidence type="ECO:0000313" key="10">
    <source>
        <dbReference type="Proteomes" id="UP000250043"/>
    </source>
</evidence>
<evidence type="ECO:0000313" key="9">
    <source>
        <dbReference type="EMBL" id="OCH90240.1"/>
    </source>
</evidence>
<dbReference type="InterPro" id="IPR017860">
    <property type="entry name" value="Peptidase_M22_CS"/>
</dbReference>
<dbReference type="GO" id="GO:0005739">
    <property type="term" value="C:mitochondrion"/>
    <property type="evidence" value="ECO:0007669"/>
    <property type="project" value="UniProtKB-SubCell"/>
</dbReference>
<dbReference type="GO" id="GO:0008233">
    <property type="term" value="F:peptidase activity"/>
    <property type="evidence" value="ECO:0007669"/>
    <property type="project" value="UniProtKB-KW"/>
</dbReference>
<dbReference type="SUPFAM" id="SSF53067">
    <property type="entry name" value="Actin-like ATPase domain"/>
    <property type="match status" value="1"/>
</dbReference>
<dbReference type="GO" id="GO:0046872">
    <property type="term" value="F:metal ion binding"/>
    <property type="evidence" value="ECO:0007669"/>
    <property type="project" value="UniProtKB-KW"/>
</dbReference>
<comment type="function">
    <text evidence="7">Required for the formation of a threonylcarbamoyl group on adenosine at position 37 (t(6)A37) in mitochondrial tRNAs that read codons beginning with adenine. Probably involved in the transfer of the threonylcarbamoyl moiety of threonylcarbamoyl-AMP (TC-AMP) to the N6 group of A37. Involved in mitochondrial genome maintenance.</text>
</comment>
<keyword evidence="3 7" id="KW-0819">tRNA processing</keyword>
<dbReference type="NCBIfam" id="TIGR00329">
    <property type="entry name" value="gcp_kae1"/>
    <property type="match status" value="1"/>
</dbReference>
<evidence type="ECO:0000256" key="3">
    <source>
        <dbReference type="ARBA" id="ARBA00022694"/>
    </source>
</evidence>
<dbReference type="HAMAP" id="MF_01445">
    <property type="entry name" value="TsaD"/>
    <property type="match status" value="1"/>
</dbReference>
<dbReference type="GO" id="GO:0006508">
    <property type="term" value="P:proteolysis"/>
    <property type="evidence" value="ECO:0007669"/>
    <property type="project" value="UniProtKB-KW"/>
</dbReference>
<keyword evidence="7" id="KW-0496">Mitochondrion</keyword>
<dbReference type="AlphaFoldDB" id="A0A8E2B2T9"/>
<evidence type="ECO:0000256" key="6">
    <source>
        <dbReference type="ARBA" id="ARBA00048117"/>
    </source>
</evidence>
<keyword evidence="2 7" id="KW-0808">Transferase</keyword>
<sequence>MYGAVLRSPRHQLRRVTCCQSWTSRRGFSVLGIETSADDTCAAIVTSDRKILSNVVQSQHSYHEEYRGIHPYMAIEAHQRHLPGVVRQALKEANMSIQDLDGIAFTRGPGIAGCLSVGSNAAKTLAGALNKPLIGVHHMQAHALTVFLTSPPEEAPQFPFLSLLLSGGHSLLLVAVSPTNFRILATTADQSIGTAFDHVAKMLEIPWMAAGPGASLEQFAKTEVGDVDSDDLPYDNIFVTPMPGKLAFSFSAPESQAARLVEKRGVRNMSLKSRVLLARAFQTRVVLQLEQKLAIAIKHCREEQIPIRHLVVSGGVASNAFLRERLRVCLDSASTDDRISLVCPPPKFCTDNAAMIAWASMDRFLSGDTDEYSVEHKSRWSLDEFSASTRSKELQPHAWQP</sequence>
<dbReference type="Pfam" id="PF00814">
    <property type="entry name" value="TsaD"/>
    <property type="match status" value="1"/>
</dbReference>
<comment type="similarity">
    <text evidence="7">Belongs to the KAE1 / TsaD family.</text>
</comment>
<dbReference type="PROSITE" id="PS01016">
    <property type="entry name" value="GLYCOPROTEASE"/>
    <property type="match status" value="1"/>
</dbReference>
<keyword evidence="10" id="KW-1185">Reference proteome</keyword>
<name>A0A8E2B2T9_9APHY</name>
<keyword evidence="9" id="KW-0645">Protease</keyword>
<keyword evidence="4 7" id="KW-0479">Metal-binding</keyword>
<protein>
    <recommendedName>
        <fullName evidence="1">N(6)-L-threonylcarbamoyladenine synthase</fullName>
        <ecNumber evidence="1">2.3.1.234</ecNumber>
    </recommendedName>
</protein>
<dbReference type="InterPro" id="IPR022450">
    <property type="entry name" value="TsaD"/>
</dbReference>
<dbReference type="InterPro" id="IPR000905">
    <property type="entry name" value="Gcp-like_dom"/>
</dbReference>
<evidence type="ECO:0000256" key="1">
    <source>
        <dbReference type="ARBA" id="ARBA00012156"/>
    </source>
</evidence>
<evidence type="ECO:0000256" key="7">
    <source>
        <dbReference type="HAMAP-Rule" id="MF_03179"/>
    </source>
</evidence>
<comment type="subcellular location">
    <subcellularLocation>
        <location evidence="7">Mitochondrion</location>
    </subcellularLocation>
</comment>
<dbReference type="InterPro" id="IPR017861">
    <property type="entry name" value="KAE1/TsaD"/>
</dbReference>
<gene>
    <name evidence="9" type="ORF">OBBRIDRAFT_608717</name>
</gene>
<proteinExistence type="inferred from homology"/>
<dbReference type="Gene3D" id="3.30.420.40">
    <property type="match status" value="2"/>
</dbReference>
<evidence type="ECO:0000256" key="2">
    <source>
        <dbReference type="ARBA" id="ARBA00022679"/>
    </source>
</evidence>
<evidence type="ECO:0000256" key="5">
    <source>
        <dbReference type="ARBA" id="ARBA00023315"/>
    </source>
</evidence>
<comment type="cofactor">
    <cofactor evidence="7">
        <name>a divalent metal cation</name>
        <dbReference type="ChEBI" id="CHEBI:60240"/>
    </cofactor>
    <text evidence="7">Binds 1 divalent metal cation per subunit.</text>
</comment>
<dbReference type="EC" id="2.3.1.234" evidence="1"/>
<accession>A0A8E2B2T9</accession>
<dbReference type="PANTHER" id="PTHR11735">
    <property type="entry name" value="TRNA N6-ADENOSINE THREONYLCARBAMOYLTRANSFERASE"/>
    <property type="match status" value="1"/>
</dbReference>
<organism evidence="9 10">
    <name type="scientific">Obba rivulosa</name>
    <dbReference type="NCBI Taxonomy" id="1052685"/>
    <lineage>
        <taxon>Eukaryota</taxon>
        <taxon>Fungi</taxon>
        <taxon>Dikarya</taxon>
        <taxon>Basidiomycota</taxon>
        <taxon>Agaricomycotina</taxon>
        <taxon>Agaricomycetes</taxon>
        <taxon>Polyporales</taxon>
        <taxon>Gelatoporiaceae</taxon>
        <taxon>Obba</taxon>
    </lineage>
</organism>